<reference evidence="4 5" key="1">
    <citation type="submission" date="2021-01" db="EMBL/GenBank/DDBJ databases">
        <title>Genome seq and assembly of Nocardiodes sp. G10.</title>
        <authorList>
            <person name="Chhetri G."/>
        </authorList>
    </citation>
    <scope>NUCLEOTIDE SEQUENCE [LARGE SCALE GENOMIC DNA]</scope>
    <source>
        <strain evidence="4 5">G10</strain>
    </source>
</reference>
<dbReference type="Proteomes" id="UP000636918">
    <property type="component" value="Unassembled WGS sequence"/>
</dbReference>
<organism evidence="4 5">
    <name type="scientific">Nocardioides baculatus</name>
    <dbReference type="NCBI Taxonomy" id="2801337"/>
    <lineage>
        <taxon>Bacteria</taxon>
        <taxon>Bacillati</taxon>
        <taxon>Actinomycetota</taxon>
        <taxon>Actinomycetes</taxon>
        <taxon>Propionibacteriales</taxon>
        <taxon>Nocardioidaceae</taxon>
        <taxon>Nocardioides</taxon>
    </lineage>
</organism>
<protein>
    <submittedName>
        <fullName evidence="4">DUF1707 domain-containing protein</fullName>
    </submittedName>
</protein>
<dbReference type="EMBL" id="JAERSG010000001">
    <property type="protein sequence ID" value="MBL0746092.1"/>
    <property type="molecule type" value="Genomic_DNA"/>
</dbReference>
<keyword evidence="2" id="KW-1133">Transmembrane helix</keyword>
<proteinExistence type="predicted"/>
<keyword evidence="5" id="KW-1185">Reference proteome</keyword>
<dbReference type="RefSeq" id="WP_201932170.1">
    <property type="nucleotide sequence ID" value="NZ_JAERSG010000001.1"/>
</dbReference>
<evidence type="ECO:0000313" key="5">
    <source>
        <dbReference type="Proteomes" id="UP000636918"/>
    </source>
</evidence>
<feature type="transmembrane region" description="Helical" evidence="2">
    <location>
        <begin position="107"/>
        <end position="127"/>
    </location>
</feature>
<evidence type="ECO:0000256" key="2">
    <source>
        <dbReference type="SAM" id="Phobius"/>
    </source>
</evidence>
<dbReference type="Pfam" id="PF08044">
    <property type="entry name" value="DUF1707"/>
    <property type="match status" value="1"/>
</dbReference>
<feature type="region of interest" description="Disordered" evidence="1">
    <location>
        <begin position="23"/>
        <end position="44"/>
    </location>
</feature>
<evidence type="ECO:0000313" key="4">
    <source>
        <dbReference type="EMBL" id="MBL0746092.1"/>
    </source>
</evidence>
<sequence length="170" mass="19022">MSQQQPEEGARLDEFVQRQVADAVQRRRAQQDRESSLRASSLASDLDRDRTASILNEAFAQGRLTPEEHADRTTRTFTARTLGDLDQVLTGLHTPVAAAPTHVVNKLVFWVVAFFMSPFLLMGFGLTMGGDGFGSRIFGIVLLGVLVPVLYALRRRTYGKDRDTRWSTPR</sequence>
<keyword evidence="2" id="KW-0472">Membrane</keyword>
<evidence type="ECO:0000256" key="1">
    <source>
        <dbReference type="SAM" id="MobiDB-lite"/>
    </source>
</evidence>
<dbReference type="InterPro" id="IPR012551">
    <property type="entry name" value="DUF1707_SHOCT-like"/>
</dbReference>
<keyword evidence="2" id="KW-0812">Transmembrane</keyword>
<accession>A0ABS1L588</accession>
<feature type="domain" description="DUF1707" evidence="3">
    <location>
        <begin position="43"/>
        <end position="92"/>
    </location>
</feature>
<gene>
    <name evidence="4" type="ORF">JI751_00595</name>
</gene>
<evidence type="ECO:0000259" key="3">
    <source>
        <dbReference type="Pfam" id="PF08044"/>
    </source>
</evidence>
<name>A0ABS1L588_9ACTN</name>
<comment type="caution">
    <text evidence="4">The sequence shown here is derived from an EMBL/GenBank/DDBJ whole genome shotgun (WGS) entry which is preliminary data.</text>
</comment>
<feature type="transmembrane region" description="Helical" evidence="2">
    <location>
        <begin position="133"/>
        <end position="153"/>
    </location>
</feature>